<dbReference type="InterPro" id="IPR013785">
    <property type="entry name" value="Aldolase_TIM"/>
</dbReference>
<dbReference type="AlphaFoldDB" id="A0A5C6GMS8"/>
<dbReference type="GO" id="GO:0004557">
    <property type="term" value="F:alpha-galactosidase activity"/>
    <property type="evidence" value="ECO:0007669"/>
    <property type="project" value="UniProtKB-EC"/>
</dbReference>
<reference evidence="4" key="1">
    <citation type="submission" date="2018-12" db="EMBL/GenBank/DDBJ databases">
        <title>The complete genome of Metarhizium rileyi, a key fungal pathogen of Lepidoptera.</title>
        <authorList>
            <person name="Binneck E."/>
            <person name="Lastra C.C.L."/>
            <person name="Sosa-Gomez D.R."/>
        </authorList>
    </citation>
    <scope>NUCLEOTIDE SEQUENCE [LARGE SCALE GENOMIC DNA]</scope>
    <source>
        <strain evidence="4">Cep018-CH2</strain>
    </source>
</reference>
<dbReference type="SUPFAM" id="SSF51445">
    <property type="entry name" value="(Trans)glycosidases"/>
    <property type="match status" value="1"/>
</dbReference>
<comment type="catalytic activity">
    <reaction evidence="1">
        <text>Hydrolysis of terminal, non-reducing alpha-D-galactose residues in alpha-D-galactosides, including galactose oligosaccharides, galactomannans and galactolipids.</text>
        <dbReference type="EC" id="3.2.1.22"/>
    </reaction>
</comment>
<sequence>MSRKLHSLYRQHLMKSKPVSCTRKHPDWALHVGKYPRSSTRNQLVLNVALPEVQDFIVDSVSNVLNSTNISYVKWDNNRGIHETPAPYTDHQYGTSSGKAALRVEGDLILTSSNTFRKSGLLVGTSLAYPTSAMGAHVSATPNSQSGRNKTIEFRAHVAMLGGSFGLELDPSLIKLAEKVGPIVVKGDMWRLNLPEETAALLFSAETYH</sequence>
<evidence type="ECO:0000256" key="2">
    <source>
        <dbReference type="ARBA" id="ARBA00012755"/>
    </source>
</evidence>
<comment type="caution">
    <text evidence="3">The sequence shown here is derived from an EMBL/GenBank/DDBJ whole genome shotgun (WGS) entry which is preliminary data.</text>
</comment>
<protein>
    <recommendedName>
        <fullName evidence="2">alpha-galactosidase</fullName>
        <ecNumber evidence="2">3.2.1.22</ecNumber>
    </recommendedName>
</protein>
<dbReference type="InterPro" id="IPR017853">
    <property type="entry name" value="GH"/>
</dbReference>
<evidence type="ECO:0000256" key="1">
    <source>
        <dbReference type="ARBA" id="ARBA00001255"/>
    </source>
</evidence>
<dbReference type="EMBL" id="SBHS01000003">
    <property type="protein sequence ID" value="TWU77781.1"/>
    <property type="molecule type" value="Genomic_DNA"/>
</dbReference>
<dbReference type="Gene3D" id="3.20.20.70">
    <property type="entry name" value="Aldolase class I"/>
    <property type="match status" value="2"/>
</dbReference>
<gene>
    <name evidence="3" type="ORF">ED733_008708</name>
</gene>
<organism evidence="3 4">
    <name type="scientific">Metarhizium rileyi (strain RCEF 4871)</name>
    <name type="common">Nomuraea rileyi</name>
    <dbReference type="NCBI Taxonomy" id="1649241"/>
    <lineage>
        <taxon>Eukaryota</taxon>
        <taxon>Fungi</taxon>
        <taxon>Dikarya</taxon>
        <taxon>Ascomycota</taxon>
        <taxon>Pezizomycotina</taxon>
        <taxon>Sordariomycetes</taxon>
        <taxon>Hypocreomycetidae</taxon>
        <taxon>Hypocreales</taxon>
        <taxon>Clavicipitaceae</taxon>
        <taxon>Metarhizium</taxon>
    </lineage>
</organism>
<proteinExistence type="predicted"/>
<name>A0A5C6GMS8_METRR</name>
<evidence type="ECO:0000313" key="3">
    <source>
        <dbReference type="EMBL" id="TWU77781.1"/>
    </source>
</evidence>
<dbReference type="Pfam" id="PF02065">
    <property type="entry name" value="Melibiase"/>
    <property type="match status" value="2"/>
</dbReference>
<dbReference type="EC" id="3.2.1.22" evidence="2"/>
<accession>A0A5C6GMS8</accession>
<dbReference type="Proteomes" id="UP000317257">
    <property type="component" value="Unassembled WGS sequence"/>
</dbReference>
<evidence type="ECO:0000313" key="4">
    <source>
        <dbReference type="Proteomes" id="UP000317257"/>
    </source>
</evidence>